<dbReference type="InterPro" id="IPR000914">
    <property type="entry name" value="SBP_5_dom"/>
</dbReference>
<feature type="domain" description="Solute-binding protein family 5" evidence="5">
    <location>
        <begin position="67"/>
        <end position="448"/>
    </location>
</feature>
<dbReference type="InterPro" id="IPR030678">
    <property type="entry name" value="Peptide/Ni-bd"/>
</dbReference>
<dbReference type="EMBL" id="RXMA01000050">
    <property type="protein sequence ID" value="RTR12774.1"/>
    <property type="molecule type" value="Genomic_DNA"/>
</dbReference>
<dbReference type="InterPro" id="IPR039424">
    <property type="entry name" value="SBP_5"/>
</dbReference>
<dbReference type="PIRSF" id="PIRSF002741">
    <property type="entry name" value="MppA"/>
    <property type="match status" value="1"/>
</dbReference>
<dbReference type="Proteomes" id="UP000277007">
    <property type="component" value="Unassembled WGS sequence"/>
</dbReference>
<keyword evidence="4" id="KW-0732">Signal</keyword>
<dbReference type="GO" id="GO:0015833">
    <property type="term" value="P:peptide transport"/>
    <property type="evidence" value="ECO:0007669"/>
    <property type="project" value="TreeGrafter"/>
</dbReference>
<gene>
    <name evidence="6" type="ORF">EJ903_25175</name>
</gene>
<evidence type="ECO:0000313" key="7">
    <source>
        <dbReference type="Proteomes" id="UP000277007"/>
    </source>
</evidence>
<dbReference type="SUPFAM" id="SSF53850">
    <property type="entry name" value="Periplasmic binding protein-like II"/>
    <property type="match status" value="1"/>
</dbReference>
<dbReference type="Gene3D" id="3.10.105.10">
    <property type="entry name" value="Dipeptide-binding Protein, Domain 3"/>
    <property type="match status" value="1"/>
</dbReference>
<dbReference type="OrthoDB" id="9803988at2"/>
<name>A0A3S0K032_9PROT</name>
<reference evidence="6 7" key="1">
    <citation type="submission" date="2018-12" db="EMBL/GenBank/DDBJ databases">
        <authorList>
            <person name="Yang Y."/>
        </authorList>
    </citation>
    <scope>NUCLEOTIDE SEQUENCE [LARGE SCALE GENOMIC DNA]</scope>
    <source>
        <strain evidence="6 7">L-25-5w-1</strain>
    </source>
</reference>
<dbReference type="AlphaFoldDB" id="A0A3S0K032"/>
<accession>A0A3S0K032</accession>
<evidence type="ECO:0000259" key="5">
    <source>
        <dbReference type="Pfam" id="PF00496"/>
    </source>
</evidence>
<comment type="caution">
    <text evidence="6">The sequence shown here is derived from an EMBL/GenBank/DDBJ whole genome shotgun (WGS) entry which is preliminary data.</text>
</comment>
<protein>
    <submittedName>
        <fullName evidence="6">ABC transporter substrate-binding protein</fullName>
    </submittedName>
</protein>
<dbReference type="Gene3D" id="3.90.76.10">
    <property type="entry name" value="Dipeptide-binding Protein, Domain 1"/>
    <property type="match status" value="1"/>
</dbReference>
<dbReference type="GO" id="GO:0030288">
    <property type="term" value="C:outer membrane-bounded periplasmic space"/>
    <property type="evidence" value="ECO:0007669"/>
    <property type="project" value="UniProtKB-ARBA"/>
</dbReference>
<proteinExistence type="inferred from homology"/>
<comment type="subcellular location">
    <subcellularLocation>
        <location evidence="1">Periplasm</location>
    </subcellularLocation>
</comment>
<dbReference type="Gene3D" id="3.40.190.10">
    <property type="entry name" value="Periplasmic binding protein-like II"/>
    <property type="match status" value="1"/>
</dbReference>
<dbReference type="Pfam" id="PF00496">
    <property type="entry name" value="SBP_bac_5"/>
    <property type="match status" value="1"/>
</dbReference>
<organism evidence="6 7">
    <name type="scientific">Azospirillum griseum</name>
    <dbReference type="NCBI Taxonomy" id="2496639"/>
    <lineage>
        <taxon>Bacteria</taxon>
        <taxon>Pseudomonadati</taxon>
        <taxon>Pseudomonadota</taxon>
        <taxon>Alphaproteobacteria</taxon>
        <taxon>Rhodospirillales</taxon>
        <taxon>Azospirillaceae</taxon>
        <taxon>Azospirillum</taxon>
    </lineage>
</organism>
<dbReference type="GO" id="GO:1904680">
    <property type="term" value="F:peptide transmembrane transporter activity"/>
    <property type="evidence" value="ECO:0007669"/>
    <property type="project" value="TreeGrafter"/>
</dbReference>
<evidence type="ECO:0000313" key="6">
    <source>
        <dbReference type="EMBL" id="RTR12774.1"/>
    </source>
</evidence>
<dbReference type="GO" id="GO:0043190">
    <property type="term" value="C:ATP-binding cassette (ABC) transporter complex"/>
    <property type="evidence" value="ECO:0007669"/>
    <property type="project" value="InterPro"/>
</dbReference>
<dbReference type="RefSeq" id="WP_126620632.1">
    <property type="nucleotide sequence ID" value="NZ_JBHUCY010000013.1"/>
</dbReference>
<comment type="similarity">
    <text evidence="2">Belongs to the bacterial solute-binding protein 5 family.</text>
</comment>
<dbReference type="PANTHER" id="PTHR30290">
    <property type="entry name" value="PERIPLASMIC BINDING COMPONENT OF ABC TRANSPORTER"/>
    <property type="match status" value="1"/>
</dbReference>
<dbReference type="PANTHER" id="PTHR30290:SF9">
    <property type="entry name" value="OLIGOPEPTIDE-BINDING PROTEIN APPA"/>
    <property type="match status" value="1"/>
</dbReference>
<evidence type="ECO:0000256" key="4">
    <source>
        <dbReference type="ARBA" id="ARBA00022729"/>
    </source>
</evidence>
<sequence length="537" mass="58621">MNVPTVAFACLLSIGLSGGSAWSQTLRIALSAEPTAVDPHYHNVTPNNALATHLFSSLVEQDEKQRLQPALAKTWENDGRNRWTFKLRQGVSFSNGAPFTADDVIFTFCRLQRNETKVTASFGRVTANFASVTAVDDHTLAIETLQPEPLLPNYLSDIAILSASIVPHGKITYDLGRECGVTGPWPVVGNFNDGTAAVGTGPYKLKSYVHGSAIDLERNPTYWGEAEPWAAVQLLPVTSTGPRFAGLLAGDYDVIENPAARDLGRIRNDKRFSYIVTPSARAIILQLDVGREKSPAVKAADGRNPLQDVRVRKALSLAIDRDTIIKRLMDGSAEAAYQFMPVGMFGTLPNPAKLTYDPAASRKLLAEAGYPNGFQITVATTNNRYVNDSQIVQAVAQYWAQIGVKTEVDAMPSTIYFPRRAKREFSVALAGFGSTSGETSQFLRVWAATPDEALAIGSANYGGYSSEVFDRLIREAIVTFDDDKRSQLLQKATVTLLDDMAFVPLHFESSIWAFKADLAVTGRTDQFTQAMSVKPKK</sequence>
<evidence type="ECO:0000256" key="1">
    <source>
        <dbReference type="ARBA" id="ARBA00004418"/>
    </source>
</evidence>
<dbReference type="CDD" id="cd08498">
    <property type="entry name" value="PBP2_NikA_DppA_OppA_like_2"/>
    <property type="match status" value="1"/>
</dbReference>
<keyword evidence="3" id="KW-0813">Transport</keyword>
<evidence type="ECO:0000256" key="2">
    <source>
        <dbReference type="ARBA" id="ARBA00005695"/>
    </source>
</evidence>
<keyword evidence="7" id="KW-1185">Reference proteome</keyword>
<evidence type="ECO:0000256" key="3">
    <source>
        <dbReference type="ARBA" id="ARBA00022448"/>
    </source>
</evidence>